<feature type="domain" description="Topo IA-type catalytic" evidence="13">
    <location>
        <begin position="149"/>
        <end position="575"/>
    </location>
</feature>
<organism evidence="14 15">
    <name type="scientific">Lentilactobacillus fungorum</name>
    <dbReference type="NCBI Taxonomy" id="2201250"/>
    <lineage>
        <taxon>Bacteria</taxon>
        <taxon>Bacillati</taxon>
        <taxon>Bacillota</taxon>
        <taxon>Bacilli</taxon>
        <taxon>Lactobacillales</taxon>
        <taxon>Lactobacillaceae</taxon>
        <taxon>Lentilactobacillus</taxon>
    </lineage>
</organism>
<evidence type="ECO:0000259" key="12">
    <source>
        <dbReference type="PROSITE" id="PS50880"/>
    </source>
</evidence>
<keyword evidence="9 10" id="KW-0413">Isomerase</keyword>
<dbReference type="Gene3D" id="2.70.20.10">
    <property type="entry name" value="Topoisomerase I, domain 3"/>
    <property type="match status" value="1"/>
</dbReference>
<evidence type="ECO:0000313" key="15">
    <source>
        <dbReference type="Proteomes" id="UP000604765"/>
    </source>
</evidence>
<dbReference type="InterPro" id="IPR034149">
    <property type="entry name" value="TOPRIM_TopoI"/>
</dbReference>
<keyword evidence="3" id="KW-0479">Metal-binding</keyword>
<dbReference type="EMBL" id="BNJR01000004">
    <property type="protein sequence ID" value="GHP12771.1"/>
    <property type="molecule type" value="Genomic_DNA"/>
</dbReference>
<feature type="region of interest" description="Interaction with DNA" evidence="10">
    <location>
        <begin position="183"/>
        <end position="188"/>
    </location>
</feature>
<dbReference type="CDD" id="cd00186">
    <property type="entry name" value="TOP1Ac"/>
    <property type="match status" value="1"/>
</dbReference>
<feature type="site" description="Interaction with DNA" evidence="10">
    <location>
        <position position="159"/>
    </location>
</feature>
<evidence type="ECO:0000313" key="14">
    <source>
        <dbReference type="EMBL" id="GHP12771.1"/>
    </source>
</evidence>
<evidence type="ECO:0000259" key="13">
    <source>
        <dbReference type="PROSITE" id="PS52039"/>
    </source>
</evidence>
<dbReference type="InterPro" id="IPR003601">
    <property type="entry name" value="Topo_IA_2"/>
</dbReference>
<dbReference type="InterPro" id="IPR003602">
    <property type="entry name" value="Topo_IA_DNA-bd_dom"/>
</dbReference>
<dbReference type="Gene3D" id="1.10.460.10">
    <property type="entry name" value="Topoisomerase I, domain 2"/>
    <property type="match status" value="1"/>
</dbReference>
<dbReference type="SUPFAM" id="SSF57783">
    <property type="entry name" value="Zinc beta-ribbon"/>
    <property type="match status" value="1"/>
</dbReference>
<evidence type="ECO:0000256" key="6">
    <source>
        <dbReference type="ARBA" id="ARBA00022842"/>
    </source>
</evidence>
<dbReference type="InterPro" id="IPR028612">
    <property type="entry name" value="Topoisom_1_IA"/>
</dbReference>
<dbReference type="Gene3D" id="1.10.290.10">
    <property type="entry name" value="Topoisomerase I, domain 4"/>
    <property type="match status" value="1"/>
</dbReference>
<evidence type="ECO:0000256" key="5">
    <source>
        <dbReference type="ARBA" id="ARBA00022833"/>
    </source>
</evidence>
<feature type="site" description="Interaction with DNA" evidence="10">
    <location>
        <position position="175"/>
    </location>
</feature>
<feature type="site" description="Interaction with DNA" evidence="10">
    <location>
        <position position="322"/>
    </location>
</feature>
<feature type="active site" description="O-(5'-phospho-DNA)-tyrosine intermediate" evidence="10">
    <location>
        <position position="320"/>
    </location>
</feature>
<feature type="site" description="Interaction with DNA" evidence="10">
    <location>
        <position position="163"/>
    </location>
</feature>
<dbReference type="EC" id="5.6.2.1" evidence="10"/>
<dbReference type="SMART" id="SM00437">
    <property type="entry name" value="TOP1Ac"/>
    <property type="match status" value="1"/>
</dbReference>
<dbReference type="PROSITE" id="PS52039">
    <property type="entry name" value="TOPO_IA_2"/>
    <property type="match status" value="1"/>
</dbReference>
<evidence type="ECO:0000256" key="3">
    <source>
        <dbReference type="ARBA" id="ARBA00022723"/>
    </source>
</evidence>
<feature type="domain" description="Toprim" evidence="12">
    <location>
        <begin position="23"/>
        <end position="133"/>
    </location>
</feature>
<evidence type="ECO:0000256" key="1">
    <source>
        <dbReference type="ARBA" id="ARBA00000213"/>
    </source>
</evidence>
<dbReference type="Gene3D" id="3.40.50.140">
    <property type="match status" value="1"/>
</dbReference>
<keyword evidence="5" id="KW-0862">Zinc</keyword>
<keyword evidence="4" id="KW-0863">Zinc-finger</keyword>
<dbReference type="SUPFAM" id="SSF56712">
    <property type="entry name" value="Prokaryotic type I DNA topoisomerase"/>
    <property type="match status" value="1"/>
</dbReference>
<comment type="caution">
    <text evidence="14">The sequence shown here is derived from an EMBL/GenBank/DDBJ whole genome shotgun (WGS) entry which is preliminary data.</text>
</comment>
<dbReference type="Gene3D" id="3.30.65.10">
    <property type="entry name" value="Bacterial Topoisomerase I, domain 1"/>
    <property type="match status" value="2"/>
</dbReference>
<dbReference type="PANTHER" id="PTHR42785:SF1">
    <property type="entry name" value="DNA TOPOISOMERASE"/>
    <property type="match status" value="1"/>
</dbReference>
<sequence>MATTTKPRSKAKSKTKRRSSPKKNLVIVESPAKAKTIEKYLGRSYKVVASKGHVRDLPKSKMGVDIDHDYEPHYISIRGKGDTIKELRSAAKKAKKVYLAADPDREGESIAWHLSHILDLDPKADNRVVFNEITKDAVKESFKHPRNIDMNLVDAQQARRVLDRLVGYSISPLLWQKVKKGLSAGRVQSIALWLIIQRENEIKNFVPEEYWSIDSEFKKGRSKKFKASFYGLNGKKKALPNNDAVQDVLKRLDPKGDFEITKVTRKERKRQPQPPFTTSTMQQEANRKLNFRTRKTMMAAQQLYEGINIGKEGSQGLITYMRTDSTRISAIAKHEASTFLHEKYGAEYAATKPIKGKLPEGAQDAHEAIRPTSVFRTPASLKQYLNKDQFKLYQLVWSRFVASQMTPAIMDTMAVTIEQNQVVFKANGSKLKFDGFLKIYGDGKEKDNLLPDLETGDTVKLVKNNPDQHFTQPPARYSEANLIKALEEKGVGRPSTYSPTIDTIQRRYYVKEVGRRFEPTELGEIVNKIIVEYFPDIVNIDFTANLEGKLDQVEEGKENWIKLVDKFYRPFSDEVESATKNMEKVQIKDEPAGFNCDICGAPMVVKMGRYGKFYACSRFPDCRNTKAIVKEIGVICPKCHQGQVIERKSKRNRVFYGCSRFPDCDFVSWDKPIGRNCPKDGHFLVEKKVKGGTQVVCPNGDYEEPPQK</sequence>
<dbReference type="InterPro" id="IPR013497">
    <property type="entry name" value="Topo_IA_cen"/>
</dbReference>
<evidence type="ECO:0000256" key="9">
    <source>
        <dbReference type="ARBA" id="ARBA00023235"/>
    </source>
</evidence>
<keyword evidence="8 10" id="KW-0238">DNA-binding</keyword>
<evidence type="ECO:0000256" key="8">
    <source>
        <dbReference type="ARBA" id="ARBA00023125"/>
    </source>
</evidence>
<dbReference type="Proteomes" id="UP000604765">
    <property type="component" value="Unassembled WGS sequence"/>
</dbReference>
<protein>
    <recommendedName>
        <fullName evidence="10">DNA topoisomerase 1</fullName>
        <ecNumber evidence="10">5.6.2.1</ecNumber>
    </recommendedName>
    <alternativeName>
        <fullName evidence="10">DNA topoisomerase I</fullName>
    </alternativeName>
</protein>
<dbReference type="SMART" id="SM00436">
    <property type="entry name" value="TOP1Bc"/>
    <property type="match status" value="1"/>
</dbReference>
<feature type="compositionally biased region" description="Basic residues" evidence="11">
    <location>
        <begin position="7"/>
        <end position="21"/>
    </location>
</feature>
<feature type="site" description="Interaction with DNA" evidence="10">
    <location>
        <position position="507"/>
    </location>
</feature>
<feature type="region of interest" description="Disordered" evidence="11">
    <location>
        <begin position="265"/>
        <end position="284"/>
    </location>
</feature>
<feature type="site" description="Interaction with DNA" evidence="10">
    <location>
        <position position="168"/>
    </location>
</feature>
<accession>A0ABQ3VWF2</accession>
<dbReference type="CDD" id="cd03363">
    <property type="entry name" value="TOPRIM_TopoIA_TopoI"/>
    <property type="match status" value="1"/>
</dbReference>
<evidence type="ECO:0000256" key="11">
    <source>
        <dbReference type="SAM" id="MobiDB-lite"/>
    </source>
</evidence>
<feature type="site" description="Interaction with DNA" evidence="10">
    <location>
        <position position="53"/>
    </location>
</feature>
<dbReference type="InterPro" id="IPR006171">
    <property type="entry name" value="TOPRIM_dom"/>
</dbReference>
<dbReference type="InterPro" id="IPR013824">
    <property type="entry name" value="Topo_IA_cen_sub1"/>
</dbReference>
<feature type="site" description="Interaction with DNA" evidence="10">
    <location>
        <position position="160"/>
    </location>
</feature>
<dbReference type="PROSITE" id="PS50880">
    <property type="entry name" value="TOPRIM"/>
    <property type="match status" value="1"/>
</dbReference>
<dbReference type="InterPro" id="IPR023405">
    <property type="entry name" value="Topo_IA_core_domain"/>
</dbReference>
<dbReference type="PANTHER" id="PTHR42785">
    <property type="entry name" value="DNA TOPOISOMERASE, TYPE IA, CORE"/>
    <property type="match status" value="1"/>
</dbReference>
<name>A0ABQ3VWF2_9LACO</name>
<evidence type="ECO:0000256" key="2">
    <source>
        <dbReference type="ARBA" id="ARBA00009446"/>
    </source>
</evidence>
<dbReference type="InterPro" id="IPR000380">
    <property type="entry name" value="Topo_IA"/>
</dbReference>
<dbReference type="PRINTS" id="PR00417">
    <property type="entry name" value="PRTPISMRASEI"/>
</dbReference>
<proteinExistence type="inferred from homology"/>
<evidence type="ECO:0000256" key="7">
    <source>
        <dbReference type="ARBA" id="ARBA00023029"/>
    </source>
</evidence>
<dbReference type="InterPro" id="IPR013826">
    <property type="entry name" value="Topo_IA_cen_sub3"/>
</dbReference>
<feature type="region of interest" description="Disordered" evidence="11">
    <location>
        <begin position="1"/>
        <end position="25"/>
    </location>
</feature>
<comment type="subunit">
    <text evidence="10">Monomer.</text>
</comment>
<dbReference type="HAMAP" id="MF_00952">
    <property type="entry name" value="Topoisom_1_prok"/>
    <property type="match status" value="1"/>
</dbReference>
<dbReference type="Pfam" id="PF01396">
    <property type="entry name" value="Zn_ribbon_Top1"/>
    <property type="match status" value="2"/>
</dbReference>
<dbReference type="InterPro" id="IPR013498">
    <property type="entry name" value="Topo_IA_Znf"/>
</dbReference>
<dbReference type="InterPro" id="IPR013825">
    <property type="entry name" value="Topo_IA_cen_sub2"/>
</dbReference>
<dbReference type="SMART" id="SM00493">
    <property type="entry name" value="TOPRIM"/>
    <property type="match status" value="1"/>
</dbReference>
<gene>
    <name evidence="10 14" type="primary">topA</name>
    <name evidence="14" type="ORF">YK48G_01960</name>
</gene>
<reference evidence="14 15" key="1">
    <citation type="journal article" date="2021" name="Int. J. Syst. Evol. Microbiol.">
        <title>Lentilactobacillus fungorum sp. nov., isolated from spent mushroom substrates.</title>
        <authorList>
            <person name="Tohno M."/>
            <person name="Tanizawa Y."/>
            <person name="Kojima Y."/>
            <person name="Sakamoto M."/>
            <person name="Ohkuma M."/>
            <person name="Kobayashi H."/>
        </authorList>
    </citation>
    <scope>NUCLEOTIDE SEQUENCE [LARGE SCALE GENOMIC DNA]</scope>
    <source>
        <strain evidence="14 15">YK48G</strain>
    </source>
</reference>
<dbReference type="Pfam" id="PF01131">
    <property type="entry name" value="Topoisom_bac"/>
    <property type="match status" value="1"/>
</dbReference>
<comment type="function">
    <text evidence="10">Releases the supercoiling and torsional tension of DNA, which is introduced during the DNA replication and transcription, by transiently cleaving and rejoining one strand of the DNA duplex. Introduces a single-strand break via transesterification at a target site in duplex DNA. The scissile phosphodiester is attacked by the catalytic tyrosine of the enzyme, resulting in the formation of a DNA-(5'-phosphotyrosyl)-enzyme intermediate and the expulsion of a 3'-OH DNA strand. The free DNA strand then undergoes passage around the unbroken strand, thus removing DNA supercoils. Finally, in the religation step, the DNA 3'-OH attacks the covalent intermediate to expel the active-site tyrosine and restore the DNA phosphodiester backbone.</text>
</comment>
<dbReference type="InterPro" id="IPR023406">
    <property type="entry name" value="Topo_IA_AS"/>
</dbReference>
<dbReference type="InterPro" id="IPR005733">
    <property type="entry name" value="TopoI_bac-type"/>
</dbReference>
<comment type="catalytic activity">
    <reaction evidence="1 10">
        <text>ATP-independent breakage of single-stranded DNA, followed by passage and rejoining.</text>
        <dbReference type="EC" id="5.6.2.1"/>
    </reaction>
</comment>
<dbReference type="Pfam" id="PF01751">
    <property type="entry name" value="Toprim"/>
    <property type="match status" value="1"/>
</dbReference>
<dbReference type="NCBIfam" id="TIGR01051">
    <property type="entry name" value="topA_bact"/>
    <property type="match status" value="1"/>
</dbReference>
<dbReference type="PROSITE" id="PS00396">
    <property type="entry name" value="TOPO_IA_1"/>
    <property type="match status" value="1"/>
</dbReference>
<evidence type="ECO:0000256" key="10">
    <source>
        <dbReference type="HAMAP-Rule" id="MF_00952"/>
    </source>
</evidence>
<keyword evidence="15" id="KW-1185">Reference proteome</keyword>
<dbReference type="RefSeq" id="WP_203628833.1">
    <property type="nucleotide sequence ID" value="NZ_BNJR01000004.1"/>
</dbReference>
<keyword evidence="6" id="KW-0460">Magnesium</keyword>
<comment type="similarity">
    <text evidence="2 10">Belongs to the type IA topoisomerase family.</text>
</comment>
<evidence type="ECO:0000256" key="4">
    <source>
        <dbReference type="ARBA" id="ARBA00022771"/>
    </source>
</evidence>
<keyword evidence="7 10" id="KW-0799">Topoisomerase</keyword>